<dbReference type="Pfam" id="PF05685">
    <property type="entry name" value="Uma2"/>
    <property type="match status" value="1"/>
</dbReference>
<gene>
    <name evidence="2" type="ORF">HELGO_WM4603</name>
</gene>
<dbReference type="InterPro" id="IPR008538">
    <property type="entry name" value="Uma2"/>
</dbReference>
<organism evidence="2">
    <name type="scientific">uncultured Sulfurovum sp</name>
    <dbReference type="NCBI Taxonomy" id="269237"/>
    <lineage>
        <taxon>Bacteria</taxon>
        <taxon>Pseudomonadati</taxon>
        <taxon>Campylobacterota</taxon>
        <taxon>Epsilonproteobacteria</taxon>
        <taxon>Campylobacterales</taxon>
        <taxon>Sulfurovaceae</taxon>
        <taxon>Sulfurovum</taxon>
        <taxon>environmental samples</taxon>
    </lineage>
</organism>
<dbReference type="CDD" id="cd06260">
    <property type="entry name" value="DUF820-like"/>
    <property type="match status" value="1"/>
</dbReference>
<sequence>MLAIKNKYLPNYTYDDYVLWEGNWELIYGVPYAMAPAPMIKHQAISNKIAWQLQDVLQKCETCQALLPIDWKVDETTTVQPDNLVICHTPQEEAYINKAPKVIFEILSKSTAMVDKNLKYELYEREGVAYYIIVDPKESIAKVYMLKEGRYIKVCDAHEERVEFALEGCAFGFDFSKIW</sequence>
<dbReference type="AlphaFoldDB" id="A0A6S6T3Q1"/>
<dbReference type="SUPFAM" id="SSF52980">
    <property type="entry name" value="Restriction endonuclease-like"/>
    <property type="match status" value="1"/>
</dbReference>
<dbReference type="InterPro" id="IPR012296">
    <property type="entry name" value="Nuclease_put_TT1808"/>
</dbReference>
<dbReference type="Gene3D" id="3.90.1570.10">
    <property type="entry name" value="tt1808, chain A"/>
    <property type="match status" value="1"/>
</dbReference>
<dbReference type="PANTHER" id="PTHR36558:SF1">
    <property type="entry name" value="RESTRICTION ENDONUCLEASE DOMAIN-CONTAINING PROTEIN-RELATED"/>
    <property type="match status" value="1"/>
</dbReference>
<feature type="domain" description="Putative restriction endonuclease" evidence="1">
    <location>
        <begin position="16"/>
        <end position="154"/>
    </location>
</feature>
<dbReference type="InterPro" id="IPR011335">
    <property type="entry name" value="Restrct_endonuc-II-like"/>
</dbReference>
<dbReference type="EMBL" id="CACVAS010000105">
    <property type="protein sequence ID" value="CAA6817751.1"/>
    <property type="molecule type" value="Genomic_DNA"/>
</dbReference>
<accession>A0A6S6T3Q1</accession>
<dbReference type="PANTHER" id="PTHR36558">
    <property type="entry name" value="GLR1098 PROTEIN"/>
    <property type="match status" value="1"/>
</dbReference>
<evidence type="ECO:0000259" key="1">
    <source>
        <dbReference type="Pfam" id="PF05685"/>
    </source>
</evidence>
<protein>
    <recommendedName>
        <fullName evidence="1">Putative restriction endonuclease domain-containing protein</fullName>
    </recommendedName>
</protein>
<evidence type="ECO:0000313" key="2">
    <source>
        <dbReference type="EMBL" id="CAA6817751.1"/>
    </source>
</evidence>
<reference evidence="2" key="1">
    <citation type="submission" date="2020-01" db="EMBL/GenBank/DDBJ databases">
        <authorList>
            <person name="Meier V. D."/>
            <person name="Meier V D."/>
        </authorList>
    </citation>
    <scope>NUCLEOTIDE SEQUENCE</scope>
    <source>
        <strain evidence="2">HLG_WM_MAG_01</strain>
    </source>
</reference>
<name>A0A6S6T3Q1_9BACT</name>
<proteinExistence type="predicted"/>